<dbReference type="PANTHER" id="PTHR10579">
    <property type="entry name" value="CALCIUM-ACTIVATED CHLORIDE CHANNEL REGULATOR"/>
    <property type="match status" value="1"/>
</dbReference>
<dbReference type="PANTHER" id="PTHR10579:SF126">
    <property type="entry name" value="VWFA DOMAIN-CONTAINING PROTEIN"/>
    <property type="match status" value="1"/>
</dbReference>
<sequence>MVKISAPLAEGKTADLDIVAVMDISGSMAGIKLQLMKEAMRHVIEKLSPDDRLSVITFSSSVDLRHKKLTPMRPSEKDFLKKEVNNLNVGGGTNIRGGLQAGIEILKERNKREADGRTACIFLMSDGEQNQGGDARTVIEIPDFTVHTFGFGARHEELVLSEIAYRSLSGVYSNVPDDKLNYLKEVMAAKLAIFRSVSVLDLKVTLTPTRAAPAIGARKVTTPAIGRQEVGSISVDAGDYVVTDGLAAGSRDISFGDLARHEIRRIIVDIPLHGITTPIVKLLRNETADQYAMEKDVKREMVRRGQAEYLRMVKSWTDKGDGYLNQAQREVGRAREALDDHFEGTDNKLSDELYEELKNLSYLLVPKANADDYRKLCRAYLLACLSSHGRQRYGGRGGKEGEAPFYLTDRIKKYIDEVKGNRIP</sequence>
<name>A0AAV5FUD2_ELECO</name>
<dbReference type="SMART" id="SM00327">
    <property type="entry name" value="VWA"/>
    <property type="match status" value="1"/>
</dbReference>
<proteinExistence type="predicted"/>
<keyword evidence="3" id="KW-1185">Reference proteome</keyword>
<evidence type="ECO:0000259" key="1">
    <source>
        <dbReference type="PROSITE" id="PS50234"/>
    </source>
</evidence>
<dbReference type="InterPro" id="IPR051266">
    <property type="entry name" value="CLCR"/>
</dbReference>
<reference evidence="2" key="1">
    <citation type="journal article" date="2018" name="DNA Res.">
        <title>Multiple hybrid de novo genome assembly of finger millet, an orphan allotetraploid crop.</title>
        <authorList>
            <person name="Hatakeyama M."/>
            <person name="Aluri S."/>
            <person name="Balachadran M.T."/>
            <person name="Sivarajan S.R."/>
            <person name="Patrignani A."/>
            <person name="Gruter S."/>
            <person name="Poveda L."/>
            <person name="Shimizu-Inatsugi R."/>
            <person name="Baeten J."/>
            <person name="Francoijs K.J."/>
            <person name="Nataraja K.N."/>
            <person name="Reddy Y.A.N."/>
            <person name="Phadnis S."/>
            <person name="Ravikumar R.L."/>
            <person name="Schlapbach R."/>
            <person name="Sreeman S.M."/>
            <person name="Shimizu K.K."/>
        </authorList>
    </citation>
    <scope>NUCLEOTIDE SEQUENCE</scope>
</reference>
<dbReference type="SUPFAM" id="SSF53300">
    <property type="entry name" value="vWA-like"/>
    <property type="match status" value="1"/>
</dbReference>
<protein>
    <recommendedName>
        <fullName evidence="1">VWFA domain-containing protein</fullName>
    </recommendedName>
</protein>
<feature type="domain" description="VWFA" evidence="1">
    <location>
        <begin position="17"/>
        <end position="191"/>
    </location>
</feature>
<dbReference type="Gene3D" id="3.40.50.410">
    <property type="entry name" value="von Willebrand factor, type A domain"/>
    <property type="match status" value="1"/>
</dbReference>
<evidence type="ECO:0000313" key="3">
    <source>
        <dbReference type="Proteomes" id="UP001054889"/>
    </source>
</evidence>
<gene>
    <name evidence="2" type="primary">gb27456</name>
    <name evidence="2" type="ORF">PR202_gb27456</name>
</gene>
<dbReference type="Proteomes" id="UP001054889">
    <property type="component" value="Unassembled WGS sequence"/>
</dbReference>
<dbReference type="Pfam" id="PF00092">
    <property type="entry name" value="VWA"/>
    <property type="match status" value="1"/>
</dbReference>
<comment type="caution">
    <text evidence="2">The sequence shown here is derived from an EMBL/GenBank/DDBJ whole genome shotgun (WGS) entry which is preliminary data.</text>
</comment>
<dbReference type="AlphaFoldDB" id="A0AAV5FUD2"/>
<accession>A0AAV5FUD2</accession>
<organism evidence="2 3">
    <name type="scientific">Eleusine coracana subsp. coracana</name>
    <dbReference type="NCBI Taxonomy" id="191504"/>
    <lineage>
        <taxon>Eukaryota</taxon>
        <taxon>Viridiplantae</taxon>
        <taxon>Streptophyta</taxon>
        <taxon>Embryophyta</taxon>
        <taxon>Tracheophyta</taxon>
        <taxon>Spermatophyta</taxon>
        <taxon>Magnoliopsida</taxon>
        <taxon>Liliopsida</taxon>
        <taxon>Poales</taxon>
        <taxon>Poaceae</taxon>
        <taxon>PACMAD clade</taxon>
        <taxon>Chloridoideae</taxon>
        <taxon>Cynodonteae</taxon>
        <taxon>Eleusininae</taxon>
        <taxon>Eleusine</taxon>
    </lineage>
</organism>
<dbReference type="InterPro" id="IPR002035">
    <property type="entry name" value="VWF_A"/>
</dbReference>
<dbReference type="EMBL" id="BQKI01000096">
    <property type="protein sequence ID" value="GJN38419.1"/>
    <property type="molecule type" value="Genomic_DNA"/>
</dbReference>
<dbReference type="InterPro" id="IPR036465">
    <property type="entry name" value="vWFA_dom_sf"/>
</dbReference>
<evidence type="ECO:0000313" key="2">
    <source>
        <dbReference type="EMBL" id="GJN38419.1"/>
    </source>
</evidence>
<dbReference type="PROSITE" id="PS50234">
    <property type="entry name" value="VWFA"/>
    <property type="match status" value="1"/>
</dbReference>
<reference evidence="2" key="2">
    <citation type="submission" date="2021-12" db="EMBL/GenBank/DDBJ databases">
        <title>Resequencing data analysis of finger millet.</title>
        <authorList>
            <person name="Hatakeyama M."/>
            <person name="Aluri S."/>
            <person name="Balachadran M.T."/>
            <person name="Sivarajan S.R."/>
            <person name="Poveda L."/>
            <person name="Shimizu-Inatsugi R."/>
            <person name="Schlapbach R."/>
            <person name="Sreeman S.M."/>
            <person name="Shimizu K.K."/>
        </authorList>
    </citation>
    <scope>NUCLEOTIDE SEQUENCE</scope>
</reference>